<evidence type="ECO:0000313" key="2">
    <source>
        <dbReference type="Proteomes" id="UP000828390"/>
    </source>
</evidence>
<reference evidence="1" key="1">
    <citation type="journal article" date="2019" name="bioRxiv">
        <title>The Genome of the Zebra Mussel, Dreissena polymorpha: A Resource for Invasive Species Research.</title>
        <authorList>
            <person name="McCartney M.A."/>
            <person name="Auch B."/>
            <person name="Kono T."/>
            <person name="Mallez S."/>
            <person name="Zhang Y."/>
            <person name="Obille A."/>
            <person name="Becker A."/>
            <person name="Abrahante J.E."/>
            <person name="Garbe J."/>
            <person name="Badalamenti J.P."/>
            <person name="Herman A."/>
            <person name="Mangelson H."/>
            <person name="Liachko I."/>
            <person name="Sullivan S."/>
            <person name="Sone E.D."/>
            <person name="Koren S."/>
            <person name="Silverstein K.A.T."/>
            <person name="Beckman K.B."/>
            <person name="Gohl D.M."/>
        </authorList>
    </citation>
    <scope>NUCLEOTIDE SEQUENCE</scope>
    <source>
        <strain evidence="1">Duluth1</strain>
        <tissue evidence="1">Whole animal</tissue>
    </source>
</reference>
<organism evidence="1 2">
    <name type="scientific">Dreissena polymorpha</name>
    <name type="common">Zebra mussel</name>
    <name type="synonym">Mytilus polymorpha</name>
    <dbReference type="NCBI Taxonomy" id="45954"/>
    <lineage>
        <taxon>Eukaryota</taxon>
        <taxon>Metazoa</taxon>
        <taxon>Spiralia</taxon>
        <taxon>Lophotrochozoa</taxon>
        <taxon>Mollusca</taxon>
        <taxon>Bivalvia</taxon>
        <taxon>Autobranchia</taxon>
        <taxon>Heteroconchia</taxon>
        <taxon>Euheterodonta</taxon>
        <taxon>Imparidentia</taxon>
        <taxon>Neoheterodontei</taxon>
        <taxon>Myida</taxon>
        <taxon>Dreissenoidea</taxon>
        <taxon>Dreissenidae</taxon>
        <taxon>Dreissena</taxon>
    </lineage>
</organism>
<accession>A0A9D4JY23</accession>
<comment type="caution">
    <text evidence="1">The sequence shown here is derived from an EMBL/GenBank/DDBJ whole genome shotgun (WGS) entry which is preliminary data.</text>
</comment>
<keyword evidence="2" id="KW-1185">Reference proteome</keyword>
<reference evidence="1" key="2">
    <citation type="submission" date="2020-11" db="EMBL/GenBank/DDBJ databases">
        <authorList>
            <person name="McCartney M.A."/>
            <person name="Auch B."/>
            <person name="Kono T."/>
            <person name="Mallez S."/>
            <person name="Becker A."/>
            <person name="Gohl D.M."/>
            <person name="Silverstein K.A.T."/>
            <person name="Koren S."/>
            <person name="Bechman K.B."/>
            <person name="Herman A."/>
            <person name="Abrahante J.E."/>
            <person name="Garbe J."/>
        </authorList>
    </citation>
    <scope>NUCLEOTIDE SEQUENCE</scope>
    <source>
        <strain evidence="1">Duluth1</strain>
        <tissue evidence="1">Whole animal</tissue>
    </source>
</reference>
<proteinExistence type="predicted"/>
<dbReference type="EMBL" id="JAIWYP010000005">
    <property type="protein sequence ID" value="KAH3827269.1"/>
    <property type="molecule type" value="Genomic_DNA"/>
</dbReference>
<name>A0A9D4JY23_DREPO</name>
<protein>
    <submittedName>
        <fullName evidence="1">Uncharacterized protein</fullName>
    </submittedName>
</protein>
<gene>
    <name evidence="1" type="ORF">DPMN_129200</name>
</gene>
<dbReference type="AlphaFoldDB" id="A0A9D4JY23"/>
<sequence length="50" mass="5694">MPLISHQPQTAQHAQRDQTCPHWQAKSLWTVASSCFWTLSSVCVRRARSA</sequence>
<evidence type="ECO:0000313" key="1">
    <source>
        <dbReference type="EMBL" id="KAH3827269.1"/>
    </source>
</evidence>
<dbReference type="Proteomes" id="UP000828390">
    <property type="component" value="Unassembled WGS sequence"/>
</dbReference>